<evidence type="ECO:0008006" key="3">
    <source>
        <dbReference type="Google" id="ProtNLM"/>
    </source>
</evidence>
<evidence type="ECO:0000313" key="1">
    <source>
        <dbReference type="EMBL" id="PNZ27107.1"/>
    </source>
</evidence>
<keyword evidence="2" id="KW-1185">Reference proteome</keyword>
<dbReference type="AlphaFoldDB" id="A0A2K3YNC0"/>
<gene>
    <name evidence="1" type="ORF">CD122_07280</name>
</gene>
<dbReference type="RefSeq" id="WP_103358337.1">
    <property type="nucleotide sequence ID" value="NZ_CP113107.1"/>
</dbReference>
<comment type="caution">
    <text evidence="1">The sequence shown here is derived from an EMBL/GenBank/DDBJ whole genome shotgun (WGS) entry which is preliminary data.</text>
</comment>
<sequence>MFKVKYASLNYYPDVFLISNIAVAVAFQVEGKSYYKNHFNIMPKKKKLYTFDDELDPSFTNMMLNAIKENILNFNGELSKFTFHYVNNFKFDDISTELFSTLAEVEKFIEDTTRYILHPSMNDDKKMTDKEKKKYIDAYLRKNYEEVNKSYVIRGKNKKDRIRVDFMVNDVNGSAQSFKIINRSNQAMHTIRSLALHAIINEENLTFILEEDMESERDYIIGLDQKNIKVIERKDLIAGSH</sequence>
<accession>A0A2K3YNC0</accession>
<dbReference type="OrthoDB" id="2412478at2"/>
<dbReference type="Proteomes" id="UP000242752">
    <property type="component" value="Unassembled WGS sequence"/>
</dbReference>
<reference evidence="1 2" key="1">
    <citation type="submission" date="2017-08" db="EMBL/GenBank/DDBJ databases">
        <title>Draft genome sequences of 64 type strains of genus Staph aureus.</title>
        <authorList>
            <person name="Cole K."/>
            <person name="Golubchik T."/>
            <person name="Russell J."/>
            <person name="Foster D."/>
            <person name="Llewelyn M."/>
            <person name="Wilson D."/>
            <person name="Crook D."/>
            <person name="Paul J."/>
        </authorList>
    </citation>
    <scope>NUCLEOTIDE SEQUENCE [LARGE SCALE GENOMIC DNA]</scope>
    <source>
        <strain evidence="1 2">DSM 21968</strain>
    </source>
</reference>
<name>A0A2K3YNC0_9STAP</name>
<evidence type="ECO:0000313" key="2">
    <source>
        <dbReference type="Proteomes" id="UP000242752"/>
    </source>
</evidence>
<proteinExistence type="predicted"/>
<organism evidence="1 2">
    <name type="scientific">Staphylococcus rostri</name>
    <dbReference type="NCBI Taxonomy" id="522262"/>
    <lineage>
        <taxon>Bacteria</taxon>
        <taxon>Bacillati</taxon>
        <taxon>Bacillota</taxon>
        <taxon>Bacilli</taxon>
        <taxon>Bacillales</taxon>
        <taxon>Staphylococcaceae</taxon>
        <taxon>Staphylococcus</taxon>
    </lineage>
</organism>
<protein>
    <recommendedName>
        <fullName evidence="3">DUF3037 domain-containing protein</fullName>
    </recommendedName>
</protein>
<dbReference type="EMBL" id="PPRF01000043">
    <property type="protein sequence ID" value="PNZ27107.1"/>
    <property type="molecule type" value="Genomic_DNA"/>
</dbReference>